<name>A0A8J3DQB1_9HYPH</name>
<dbReference type="RefSeq" id="WP_189488306.1">
    <property type="nucleotide sequence ID" value="NZ_BMZO01000002.1"/>
</dbReference>
<keyword evidence="2" id="KW-1185">Reference proteome</keyword>
<sequence>MPREDNLKLEGRLNALRDIVLALLEAEVERGQESAILSKIEQLLDAPDHQEDPGAVNVEAIAVQNAAYREIENILEAVRERVRT</sequence>
<reference evidence="1" key="1">
    <citation type="journal article" date="2014" name="Int. J. Syst. Evol. Microbiol.">
        <title>Complete genome sequence of Corynebacterium casei LMG S-19264T (=DSM 44701T), isolated from a smear-ripened cheese.</title>
        <authorList>
            <consortium name="US DOE Joint Genome Institute (JGI-PGF)"/>
            <person name="Walter F."/>
            <person name="Albersmeier A."/>
            <person name="Kalinowski J."/>
            <person name="Ruckert C."/>
        </authorList>
    </citation>
    <scope>NUCLEOTIDE SEQUENCE</scope>
    <source>
        <strain evidence="1">KCTC 42097</strain>
    </source>
</reference>
<organism evidence="1 2">
    <name type="scientific">Limoniibacter endophyticus</name>
    <dbReference type="NCBI Taxonomy" id="1565040"/>
    <lineage>
        <taxon>Bacteria</taxon>
        <taxon>Pseudomonadati</taxon>
        <taxon>Pseudomonadota</taxon>
        <taxon>Alphaproteobacteria</taxon>
        <taxon>Hyphomicrobiales</taxon>
        <taxon>Bartonellaceae</taxon>
        <taxon>Limoniibacter</taxon>
    </lineage>
</organism>
<comment type="caution">
    <text evidence="1">The sequence shown here is derived from an EMBL/GenBank/DDBJ whole genome shotgun (WGS) entry which is preliminary data.</text>
</comment>
<protein>
    <submittedName>
        <fullName evidence="1">Uncharacterized protein</fullName>
    </submittedName>
</protein>
<evidence type="ECO:0000313" key="2">
    <source>
        <dbReference type="Proteomes" id="UP000641137"/>
    </source>
</evidence>
<accession>A0A8J3DQB1</accession>
<reference evidence="1" key="2">
    <citation type="submission" date="2020-09" db="EMBL/GenBank/DDBJ databases">
        <authorList>
            <person name="Sun Q."/>
            <person name="Kim S."/>
        </authorList>
    </citation>
    <scope>NUCLEOTIDE SEQUENCE</scope>
    <source>
        <strain evidence="1">KCTC 42097</strain>
    </source>
</reference>
<dbReference type="AlphaFoldDB" id="A0A8J3DQB1"/>
<evidence type="ECO:0000313" key="1">
    <source>
        <dbReference type="EMBL" id="GHC66016.1"/>
    </source>
</evidence>
<proteinExistence type="predicted"/>
<dbReference type="EMBL" id="BMZO01000002">
    <property type="protein sequence ID" value="GHC66016.1"/>
    <property type="molecule type" value="Genomic_DNA"/>
</dbReference>
<dbReference type="Proteomes" id="UP000641137">
    <property type="component" value="Unassembled WGS sequence"/>
</dbReference>
<gene>
    <name evidence="1" type="ORF">GCM10010136_09130</name>
</gene>